<comment type="subunit">
    <text evidence="2">Interacts with EME1.</text>
</comment>
<dbReference type="Proteomes" id="UP000016927">
    <property type="component" value="Unassembled WGS sequence"/>
</dbReference>
<dbReference type="InterPro" id="IPR033309">
    <property type="entry name" value="Mus81"/>
</dbReference>
<proteinExistence type="inferred from homology"/>
<accession>R0M724</accession>
<name>R0M724_NOSB1</name>
<dbReference type="InterPro" id="IPR047417">
    <property type="entry name" value="WHD_MUS81"/>
</dbReference>
<dbReference type="EMBL" id="KB908966">
    <property type="protein sequence ID" value="EOB13799.1"/>
    <property type="molecule type" value="Genomic_DNA"/>
</dbReference>
<dbReference type="VEuPathDB" id="MicrosporidiaDB:NBO_58g0004"/>
<feature type="domain" description="ERCC4" evidence="3">
    <location>
        <begin position="269"/>
        <end position="360"/>
    </location>
</feature>
<dbReference type="CDD" id="cd20074">
    <property type="entry name" value="XPF_nuclease_Mus81"/>
    <property type="match status" value="1"/>
</dbReference>
<dbReference type="GO" id="GO:0048476">
    <property type="term" value="C:Holliday junction resolvase complex"/>
    <property type="evidence" value="ECO:0007669"/>
    <property type="project" value="UniProtKB-UniRule"/>
</dbReference>
<dbReference type="Pfam" id="PF02732">
    <property type="entry name" value="ERCC4"/>
    <property type="match status" value="1"/>
</dbReference>
<dbReference type="PANTHER" id="PTHR13451">
    <property type="entry name" value="CLASS II CROSSOVER JUNCTION ENDONUCLEASE MUS81"/>
    <property type="match status" value="1"/>
</dbReference>
<dbReference type="OrthoDB" id="5963188at2759"/>
<dbReference type="SMART" id="SM00891">
    <property type="entry name" value="ERCC4"/>
    <property type="match status" value="1"/>
</dbReference>
<dbReference type="InterPro" id="IPR036388">
    <property type="entry name" value="WH-like_DNA-bd_sf"/>
</dbReference>
<comment type="similarity">
    <text evidence="2">Belongs to the XPF family.</text>
</comment>
<dbReference type="PANTHER" id="PTHR13451:SF0">
    <property type="entry name" value="CROSSOVER JUNCTION ENDONUCLEASE MUS81"/>
    <property type="match status" value="1"/>
</dbReference>
<dbReference type="GO" id="GO:0000712">
    <property type="term" value="P:resolution of meiotic recombination intermediates"/>
    <property type="evidence" value="ECO:0007669"/>
    <property type="project" value="TreeGrafter"/>
</dbReference>
<keyword evidence="2" id="KW-0234">DNA repair</keyword>
<dbReference type="GO" id="GO:0048257">
    <property type="term" value="F:3'-flap endonuclease activity"/>
    <property type="evidence" value="ECO:0007669"/>
    <property type="project" value="TreeGrafter"/>
</dbReference>
<dbReference type="GO" id="GO:0046872">
    <property type="term" value="F:metal ion binding"/>
    <property type="evidence" value="ECO:0007669"/>
    <property type="project" value="UniProtKB-UniRule"/>
</dbReference>
<gene>
    <name evidence="4" type="primary">MUS81</name>
    <name evidence="4" type="ORF">NBO_58g0004</name>
</gene>
<keyword evidence="2" id="KW-0227">DNA damage</keyword>
<dbReference type="InterPro" id="IPR047416">
    <property type="entry name" value="XPF_nuclease_Mus81"/>
</dbReference>
<dbReference type="STRING" id="578461.R0M724"/>
<dbReference type="Gene3D" id="3.40.50.10130">
    <property type="match status" value="1"/>
</dbReference>
<evidence type="ECO:0000259" key="3">
    <source>
        <dbReference type="SMART" id="SM00891"/>
    </source>
</evidence>
<evidence type="ECO:0000313" key="4">
    <source>
        <dbReference type="EMBL" id="EOB13799.1"/>
    </source>
</evidence>
<comment type="subcellular location">
    <subcellularLocation>
        <location evidence="2">Nucleus</location>
    </subcellularLocation>
</comment>
<dbReference type="InterPro" id="IPR036390">
    <property type="entry name" value="WH_DNA-bd_sf"/>
</dbReference>
<dbReference type="InterPro" id="IPR006166">
    <property type="entry name" value="ERCC4_domain"/>
</dbReference>
<dbReference type="SUPFAM" id="SSF46785">
    <property type="entry name" value="Winged helix' DNA-binding domain"/>
    <property type="match status" value="1"/>
</dbReference>
<dbReference type="GO" id="GO:0008821">
    <property type="term" value="F:crossover junction DNA endonuclease activity"/>
    <property type="evidence" value="ECO:0007669"/>
    <property type="project" value="UniProtKB-UniRule"/>
</dbReference>
<keyword evidence="2" id="KW-0460">Magnesium</keyword>
<evidence type="ECO:0000313" key="5">
    <source>
        <dbReference type="Proteomes" id="UP000016927"/>
    </source>
</evidence>
<comment type="cofactor">
    <cofactor evidence="2">
        <name>Mg(2+)</name>
        <dbReference type="ChEBI" id="CHEBI:18420"/>
    </cofactor>
</comment>
<dbReference type="GO" id="GO:0006308">
    <property type="term" value="P:DNA catabolic process"/>
    <property type="evidence" value="ECO:0007669"/>
    <property type="project" value="UniProtKB-UniRule"/>
</dbReference>
<dbReference type="GO" id="GO:0003677">
    <property type="term" value="F:DNA binding"/>
    <property type="evidence" value="ECO:0007669"/>
    <property type="project" value="UniProtKB-UniRule"/>
</dbReference>
<dbReference type="GO" id="GO:0005634">
    <property type="term" value="C:nucleus"/>
    <property type="evidence" value="ECO:0007669"/>
    <property type="project" value="UniProtKB-SubCell"/>
</dbReference>
<dbReference type="AlphaFoldDB" id="R0M724"/>
<evidence type="ECO:0000256" key="1">
    <source>
        <dbReference type="ARBA" id="ARBA00022801"/>
    </source>
</evidence>
<dbReference type="CDD" id="cd21036">
    <property type="entry name" value="WH_MUS81"/>
    <property type="match status" value="1"/>
</dbReference>
<dbReference type="GO" id="GO:0000727">
    <property type="term" value="P:double-strand break repair via break-induced replication"/>
    <property type="evidence" value="ECO:0007669"/>
    <property type="project" value="UniProtKB-UniRule"/>
</dbReference>
<dbReference type="SUPFAM" id="SSF52980">
    <property type="entry name" value="Restriction endonuclease-like"/>
    <property type="match status" value="1"/>
</dbReference>
<keyword evidence="2" id="KW-0233">DNA recombination</keyword>
<dbReference type="Gene3D" id="1.10.10.10">
    <property type="entry name" value="Winged helix-like DNA-binding domain superfamily/Winged helix DNA-binding domain"/>
    <property type="match status" value="1"/>
</dbReference>
<comment type="function">
    <text evidence="2">Interacts with EME1 to form a DNA structure-specific endonuclease with substrate preference for branched DNA structures with a 5'-end at the branch nick. Typical substrates include 3'-flap structures, D-loops, replication forks and nicked Holliday junctions. May be required in mitosis for the processing of stalled or collapsed replication fork intermediates. May be required in meiosis for the repair of meiosis-specific double strand breaks subsequent to single-end invasion (SEI).</text>
</comment>
<keyword evidence="2" id="KW-0540">Nuclease</keyword>
<keyword evidence="2 4" id="KW-0255">Endonuclease</keyword>
<dbReference type="HOGENOM" id="CLU_044879_0_0_1"/>
<dbReference type="GO" id="GO:0031573">
    <property type="term" value="P:mitotic intra-S DNA damage checkpoint signaling"/>
    <property type="evidence" value="ECO:0007669"/>
    <property type="project" value="TreeGrafter"/>
</dbReference>
<keyword evidence="2" id="KW-0479">Metal-binding</keyword>
<dbReference type="EC" id="3.1.22.-" evidence="2"/>
<dbReference type="OMA" id="IKNEMIC"/>
<sequence length="474" mass="54955">MNIREIIIKKIKDLQKIAIKSNLRTKFIYNKILSAIEKDFTPILTLNHIKSIPNIGLKTYTLLVEHINKELEHSITTLEELESYNLILNKETYDRIKNMFNTPIKRKQIVESAKSKPVQTKTTRVKNTNEVDFCSSDIEISQINDQFTLSRSMESQEEQKTNQVEQKINKKQYIPGFRTGGYAIMRSLWVENGISKFKIAYIGKNFTDAEFDFNSKASAWSSMKTLTSKGLVYKENGSKNYFLTEAGHELCLKMFKEHDKIIISDNSITLLIDSREIKSKTCRSFFQSYFDNKNLKYETRNLSVGDFVWIQNENVCNFIVERKFGSDLVSSIIDGRFKEQKNRLIEVGFSNVFYIVEGLTSQHMKKINEEFVFKCLLDSKMEGFTVIETKDINETAEVIIMIDKHIKTCQDQVNFHLLDYGSFTDKALKNRALNVQSILLLMFLSINGLTKDKAQILAEYFETPANLFQKIKSK</sequence>
<evidence type="ECO:0000256" key="2">
    <source>
        <dbReference type="RuleBase" id="RU369042"/>
    </source>
</evidence>
<protein>
    <recommendedName>
        <fullName evidence="2">Crossover junction endonuclease MUS81</fullName>
        <ecNumber evidence="2">3.1.22.-</ecNumber>
    </recommendedName>
</protein>
<keyword evidence="2" id="KW-0539">Nucleus</keyword>
<dbReference type="InterPro" id="IPR011335">
    <property type="entry name" value="Restrct_endonuc-II-like"/>
</dbReference>
<reference evidence="4 5" key="1">
    <citation type="journal article" date="2013" name="BMC Genomics">
        <title>Comparative genomics of parasitic silkworm microsporidia reveal an association between genome expansion and host adaptation.</title>
        <authorList>
            <person name="Pan G."/>
            <person name="Xu J."/>
            <person name="Li T."/>
            <person name="Xia Q."/>
            <person name="Liu S.L."/>
            <person name="Zhang G."/>
            <person name="Li S."/>
            <person name="Li C."/>
            <person name="Liu H."/>
            <person name="Yang L."/>
            <person name="Liu T."/>
            <person name="Zhang X."/>
            <person name="Wu Z."/>
            <person name="Fan W."/>
            <person name="Dang X."/>
            <person name="Xiang H."/>
            <person name="Tao M."/>
            <person name="Li Y."/>
            <person name="Hu J."/>
            <person name="Li Z."/>
            <person name="Lin L."/>
            <person name="Luo J."/>
            <person name="Geng L."/>
            <person name="Wang L."/>
            <person name="Long M."/>
            <person name="Wan Y."/>
            <person name="He N."/>
            <person name="Zhang Z."/>
            <person name="Lu C."/>
            <person name="Keeling P.J."/>
            <person name="Wang J."/>
            <person name="Xiang Z."/>
            <person name="Zhou Z."/>
        </authorList>
    </citation>
    <scope>NUCLEOTIDE SEQUENCE [LARGE SCALE GENOMIC DNA]</scope>
    <source>
        <strain evidence="5">CQ1 / CVCC 102059</strain>
    </source>
</reference>
<keyword evidence="5" id="KW-1185">Reference proteome</keyword>
<keyword evidence="1 2" id="KW-0378">Hydrolase</keyword>
<organism evidence="4 5">
    <name type="scientific">Nosema bombycis (strain CQ1 / CVCC 102059)</name>
    <name type="common">Microsporidian parasite</name>
    <name type="synonym">Pebrine of silkworm</name>
    <dbReference type="NCBI Taxonomy" id="578461"/>
    <lineage>
        <taxon>Eukaryota</taxon>
        <taxon>Fungi</taxon>
        <taxon>Fungi incertae sedis</taxon>
        <taxon>Microsporidia</taxon>
        <taxon>Nosematidae</taxon>
        <taxon>Nosema</taxon>
    </lineage>
</organism>